<gene>
    <name evidence="1" type="ORF">NCTC12722_03703</name>
</gene>
<protein>
    <submittedName>
        <fullName evidence="1">Uncharacterized protein</fullName>
    </submittedName>
</protein>
<dbReference type="EMBL" id="UIGB01000001">
    <property type="protein sequence ID" value="SUU86475.1"/>
    <property type="molecule type" value="Genomic_DNA"/>
</dbReference>
<sequence length="75" mass="8450">MLRVVVVDHDSDWVDQLARSHGIYETLNELLTTRPKATWNVNACDAKFEGPRGAFLEGCSFGFSTGFERAKRVCE</sequence>
<evidence type="ECO:0000313" key="2">
    <source>
        <dbReference type="Proteomes" id="UP000254343"/>
    </source>
</evidence>
<evidence type="ECO:0000313" key="1">
    <source>
        <dbReference type="EMBL" id="SUU86475.1"/>
    </source>
</evidence>
<proteinExistence type="predicted"/>
<dbReference type="AlphaFoldDB" id="A0A380WE98"/>
<reference evidence="1 2" key="1">
    <citation type="submission" date="2018-06" db="EMBL/GenBank/DDBJ databases">
        <authorList>
            <consortium name="Pathogen Informatics"/>
            <person name="Doyle S."/>
        </authorList>
    </citation>
    <scope>NUCLEOTIDE SEQUENCE [LARGE SCALE GENOMIC DNA]</scope>
    <source>
        <strain evidence="1 2">NCTC12722</strain>
    </source>
</reference>
<name>A0A380WE98_AFIFE</name>
<organism evidence="1 2">
    <name type="scientific">Afipia felis</name>
    <name type="common">Cat scratch disease bacillus</name>
    <dbReference type="NCBI Taxonomy" id="1035"/>
    <lineage>
        <taxon>Bacteria</taxon>
        <taxon>Pseudomonadati</taxon>
        <taxon>Pseudomonadota</taxon>
        <taxon>Alphaproteobacteria</taxon>
        <taxon>Hyphomicrobiales</taxon>
        <taxon>Nitrobacteraceae</taxon>
        <taxon>Afipia</taxon>
    </lineage>
</organism>
<dbReference type="Proteomes" id="UP000254343">
    <property type="component" value="Unassembled WGS sequence"/>
</dbReference>
<accession>A0A380WE98</accession>